<feature type="region of interest" description="Disordered" evidence="1">
    <location>
        <begin position="1"/>
        <end position="22"/>
    </location>
</feature>
<dbReference type="AlphaFoldDB" id="A0A9P5VEQ0"/>
<reference evidence="2" key="1">
    <citation type="journal article" date="2020" name="Fungal Divers.">
        <title>Resolving the Mortierellaceae phylogeny through synthesis of multi-gene phylogenetics and phylogenomics.</title>
        <authorList>
            <person name="Vandepol N."/>
            <person name="Liber J."/>
            <person name="Desiro A."/>
            <person name="Na H."/>
            <person name="Kennedy M."/>
            <person name="Barry K."/>
            <person name="Grigoriev I.V."/>
            <person name="Miller A.N."/>
            <person name="O'Donnell K."/>
            <person name="Stajich J.E."/>
            <person name="Bonito G."/>
        </authorList>
    </citation>
    <scope>NUCLEOTIDE SEQUENCE</scope>
    <source>
        <strain evidence="2">NRRL 6426</strain>
    </source>
</reference>
<name>A0A9P5VEQ0_9FUNG</name>
<accession>A0A9P5VEQ0</accession>
<evidence type="ECO:0000313" key="3">
    <source>
        <dbReference type="Proteomes" id="UP000748756"/>
    </source>
</evidence>
<evidence type="ECO:0000313" key="2">
    <source>
        <dbReference type="EMBL" id="KAF9156079.1"/>
    </source>
</evidence>
<comment type="caution">
    <text evidence="2">The sequence shown here is derived from an EMBL/GenBank/DDBJ whole genome shotgun (WGS) entry which is preliminary data.</text>
</comment>
<organism evidence="2 3">
    <name type="scientific">Linnemannia schmuckeri</name>
    <dbReference type="NCBI Taxonomy" id="64567"/>
    <lineage>
        <taxon>Eukaryota</taxon>
        <taxon>Fungi</taxon>
        <taxon>Fungi incertae sedis</taxon>
        <taxon>Mucoromycota</taxon>
        <taxon>Mortierellomycotina</taxon>
        <taxon>Mortierellomycetes</taxon>
        <taxon>Mortierellales</taxon>
        <taxon>Mortierellaceae</taxon>
        <taxon>Linnemannia</taxon>
    </lineage>
</organism>
<evidence type="ECO:0000256" key="1">
    <source>
        <dbReference type="SAM" id="MobiDB-lite"/>
    </source>
</evidence>
<keyword evidence="3" id="KW-1185">Reference proteome</keyword>
<sequence>MDLHGLPAPNDPVPPTNTRSKPTNYSPGIWQCRKIAVGYLTQVCPEFREIQLSNGCPKLEDSYLDISLMGGLCLFGRLQHLERFSSGTWKKQGMLNTRNLEWIVESRRSEDKKKRQKYFKPIWKSLGLLDDDGGSLPFDGAVTIASQDSRSLWNLKPERRFGWSSLDPTLRKGLW</sequence>
<protein>
    <submittedName>
        <fullName evidence="2">Uncharacterized protein</fullName>
    </submittedName>
</protein>
<dbReference type="Proteomes" id="UP000748756">
    <property type="component" value="Unassembled WGS sequence"/>
</dbReference>
<gene>
    <name evidence="2" type="ORF">BG015_007382</name>
</gene>
<proteinExistence type="predicted"/>
<dbReference type="EMBL" id="JAAAUQ010000038">
    <property type="protein sequence ID" value="KAF9156079.1"/>
    <property type="molecule type" value="Genomic_DNA"/>
</dbReference>
<dbReference type="OrthoDB" id="2420397at2759"/>